<dbReference type="Proteomes" id="UP001611450">
    <property type="component" value="Unassembled WGS sequence"/>
</dbReference>
<dbReference type="RefSeq" id="WP_396953561.1">
    <property type="nucleotide sequence ID" value="NZ_JBIRXV010000013.1"/>
</dbReference>
<sequence length="90" mass="10127">MPLLRQSVAEGKADRVHLAYLDDRVRTREKRPQVYGTQSLGLGGQICLLPIETLGRVNDRRAELGLPPLKEEDIANAWTIDEILVLSITY</sequence>
<dbReference type="EMBL" id="JBIRXV010000013">
    <property type="protein sequence ID" value="MFI2325488.1"/>
    <property type="molecule type" value="Genomic_DNA"/>
</dbReference>
<keyword evidence="2" id="KW-1185">Reference proteome</keyword>
<dbReference type="InterPro" id="IPR046732">
    <property type="entry name" value="DUF6624"/>
</dbReference>
<name>A0ABW7WR60_9NOCA</name>
<evidence type="ECO:0000313" key="2">
    <source>
        <dbReference type="Proteomes" id="UP001611450"/>
    </source>
</evidence>
<comment type="caution">
    <text evidence="1">The sequence shown here is derived from an EMBL/GenBank/DDBJ whole genome shotgun (WGS) entry which is preliminary data.</text>
</comment>
<proteinExistence type="predicted"/>
<accession>A0ABW7WR60</accession>
<gene>
    <name evidence="1" type="ORF">ACH47G_33810</name>
</gene>
<dbReference type="Pfam" id="PF20329">
    <property type="entry name" value="DUF6624"/>
    <property type="match status" value="1"/>
</dbReference>
<evidence type="ECO:0000313" key="1">
    <source>
        <dbReference type="EMBL" id="MFI2325488.1"/>
    </source>
</evidence>
<reference evidence="1 2" key="1">
    <citation type="submission" date="2024-10" db="EMBL/GenBank/DDBJ databases">
        <title>The Natural Products Discovery Center: Release of the First 8490 Sequenced Strains for Exploring Actinobacteria Biosynthetic Diversity.</title>
        <authorList>
            <person name="Kalkreuter E."/>
            <person name="Kautsar S.A."/>
            <person name="Yang D."/>
            <person name="Bader C.D."/>
            <person name="Teijaro C.N."/>
            <person name="Fluegel L."/>
            <person name="Davis C.M."/>
            <person name="Simpson J.R."/>
            <person name="Lauterbach L."/>
            <person name="Steele A.D."/>
            <person name="Gui C."/>
            <person name="Meng S."/>
            <person name="Li G."/>
            <person name="Viehrig K."/>
            <person name="Ye F."/>
            <person name="Su P."/>
            <person name="Kiefer A.F."/>
            <person name="Nichols A."/>
            <person name="Cepeda A.J."/>
            <person name="Yan W."/>
            <person name="Fan B."/>
            <person name="Jiang Y."/>
            <person name="Adhikari A."/>
            <person name="Zheng C.-J."/>
            <person name="Schuster L."/>
            <person name="Cowan T.M."/>
            <person name="Smanski M.J."/>
            <person name="Chevrette M.G."/>
            <person name="De Carvalho L.P.S."/>
            <person name="Shen B."/>
        </authorList>
    </citation>
    <scope>NUCLEOTIDE SEQUENCE [LARGE SCALE GENOMIC DNA]</scope>
    <source>
        <strain evidence="1 2">NPDC019626</strain>
    </source>
</reference>
<organism evidence="1 2">
    <name type="scientific">Nocardia beijingensis</name>
    <dbReference type="NCBI Taxonomy" id="95162"/>
    <lineage>
        <taxon>Bacteria</taxon>
        <taxon>Bacillati</taxon>
        <taxon>Actinomycetota</taxon>
        <taxon>Actinomycetes</taxon>
        <taxon>Mycobacteriales</taxon>
        <taxon>Nocardiaceae</taxon>
        <taxon>Nocardia</taxon>
    </lineage>
</organism>
<protein>
    <submittedName>
        <fullName evidence="1">DUF6624 domain-containing protein</fullName>
    </submittedName>
</protein>